<dbReference type="EMBL" id="MN234208">
    <property type="protein sequence ID" value="QFG12497.1"/>
    <property type="molecule type" value="Genomic_DNA"/>
</dbReference>
<dbReference type="KEGG" id="vg:64471670"/>
<name>A0A5J6TR92_9CAUD</name>
<protein>
    <submittedName>
        <fullName evidence="1">Uncharacterized protein</fullName>
    </submittedName>
</protein>
<gene>
    <name evidence="1" type="primary">45</name>
    <name evidence="1" type="ORF">SEA_ALVY_45</name>
</gene>
<sequence length="44" mass="4630">MVCEQGCKLFCGHRTLDEGLDQGVLLLLAQGLVDGFQLGARPAG</sequence>
<evidence type="ECO:0000313" key="1">
    <source>
        <dbReference type="EMBL" id="QFG12497.1"/>
    </source>
</evidence>
<accession>A0A5J6TR92</accession>
<reference evidence="1 2" key="1">
    <citation type="submission" date="2019-07" db="EMBL/GenBank/DDBJ databases">
        <authorList>
            <person name="Zack K."/>
            <person name="Stoner T.H."/>
            <person name="Garlena R.A."/>
            <person name="Russell D.A."/>
            <person name="Pope W.H."/>
            <person name="Jacobs-Sera D."/>
            <person name="Hatfull G.F."/>
        </authorList>
    </citation>
    <scope>NUCLEOTIDE SEQUENCE [LARGE SCALE GENOMIC DNA]</scope>
</reference>
<dbReference type="RefSeq" id="YP_010055739.1">
    <property type="nucleotide sequence ID" value="NC_054669.1"/>
</dbReference>
<evidence type="ECO:0000313" key="2">
    <source>
        <dbReference type="Proteomes" id="UP000327487"/>
    </source>
</evidence>
<keyword evidence="2" id="KW-1185">Reference proteome</keyword>
<dbReference type="Proteomes" id="UP000327487">
    <property type="component" value="Segment"/>
</dbReference>
<organism evidence="1 2">
    <name type="scientific">Streptomyces phage Alvy</name>
    <dbReference type="NCBI Taxonomy" id="2599888"/>
    <lineage>
        <taxon>Viruses</taxon>
        <taxon>Duplodnaviria</taxon>
        <taxon>Heunggongvirae</taxon>
        <taxon>Uroviricota</taxon>
        <taxon>Caudoviricetes</taxon>
        <taxon>Arquatrovirinae</taxon>
        <taxon>Caelumvirus</taxon>
        <taxon>Caelumvirus alvy</taxon>
    </lineage>
</organism>
<dbReference type="GeneID" id="64471670"/>
<proteinExistence type="predicted"/>